<organism evidence="2 3">
    <name type="scientific">Synechococcus phage S-SKS1</name>
    <dbReference type="NCBI Taxonomy" id="754042"/>
    <lineage>
        <taxon>Viruses</taxon>
        <taxon>Duplodnaviria</taxon>
        <taxon>Heunggongvirae</taxon>
        <taxon>Uroviricota</taxon>
        <taxon>Caudoviricetes</taxon>
        <taxon>Llyrvirus</taxon>
        <taxon>Llyrvirus SSKS1</taxon>
    </lineage>
</organism>
<dbReference type="Pfam" id="PF01755">
    <property type="entry name" value="Glyco_transf_25"/>
    <property type="match status" value="1"/>
</dbReference>
<protein>
    <recommendedName>
        <fullName evidence="1">Glycosyl transferase family 25 domain-containing protein</fullName>
    </recommendedName>
</protein>
<dbReference type="RefSeq" id="YP_007674416.1">
    <property type="nucleotide sequence ID" value="NC_020851.1"/>
</dbReference>
<dbReference type="KEGG" id="vg:15010952"/>
<dbReference type="Proteomes" id="UP000201252">
    <property type="component" value="Segment"/>
</dbReference>
<accession>M4QT85</accession>
<evidence type="ECO:0000259" key="1">
    <source>
        <dbReference type="Pfam" id="PF01755"/>
    </source>
</evidence>
<dbReference type="InterPro" id="IPR002654">
    <property type="entry name" value="Glyco_trans_25"/>
</dbReference>
<keyword evidence="3" id="KW-1185">Reference proteome</keyword>
<name>M4QT85_9CAUD</name>
<evidence type="ECO:0000313" key="2">
    <source>
        <dbReference type="EMBL" id="AGH31564.1"/>
    </source>
</evidence>
<reference evidence="2 3" key="1">
    <citation type="submission" date="2010-10" db="EMBL/GenBank/DDBJ databases">
        <title>The Genome Sequence of Synechococcus phage S-SKS1.</title>
        <authorList>
            <consortium name="The Broad Institute Genome Sequencing Platform"/>
            <person name="Henn M.R."/>
            <person name="Clokie M."/>
            <person name="Levin J."/>
            <person name="Malboeuf C."/>
            <person name="Casali M."/>
            <person name="Russ C."/>
            <person name="Lennon N."/>
            <person name="Chapman S.B."/>
            <person name="Erlich R."/>
            <person name="Young S.K."/>
            <person name="Yandava C."/>
            <person name="Zeng Q."/>
            <person name="Alvarado L."/>
            <person name="Anderson S."/>
            <person name="Berlin A."/>
            <person name="Chen Z."/>
            <person name="Freedman E."/>
            <person name="Gellesch M."/>
            <person name="Goldberg J."/>
            <person name="Green L."/>
            <person name="Griggs A."/>
            <person name="Gujja S."/>
            <person name="Heilman E.R."/>
            <person name="Heiman D."/>
            <person name="Hollinger A."/>
            <person name="Howarth C."/>
            <person name="Larson L."/>
            <person name="Mehta T."/>
            <person name="Pearson M."/>
            <person name="Roberts A."/>
            <person name="Ryan E."/>
            <person name="Saif S."/>
            <person name="Shea T."/>
            <person name="Shenoy N."/>
            <person name="Sisk P."/>
            <person name="Stolte C."/>
            <person name="Sykes S."/>
            <person name="White J."/>
            <person name="Haas B."/>
            <person name="Nusbaum C."/>
            <person name="Birren B."/>
        </authorList>
    </citation>
    <scope>NUCLEOTIDE SEQUENCE [LARGE SCALE GENOMIC DNA]</scope>
</reference>
<dbReference type="GeneID" id="15010952"/>
<sequence length="229" mass="27012">MNKIFVCHHSPLTHRKEYLINFFLSKNIEVEWVENFSPEEIVESYDEVIGTKDLFINPNVPGVQQNQYTLYENAGKRVSIPELSLYLKHQYCFEKQIENEYETIVILEDDIMLPDNFEEYLNVCYEEFDNYNPKLDCVMLGSCFGFTSPYIKENRLVHYGENQLTRCTHAMMFSLDAAKKIIQNLYPINWPIDFKLNEIIIKENLKVGWTEPSLQQASHLNLDKSFIQS</sequence>
<proteinExistence type="predicted"/>
<dbReference type="EMBL" id="HQ633071">
    <property type="protein sequence ID" value="AGH31564.1"/>
    <property type="molecule type" value="Genomic_DNA"/>
</dbReference>
<feature type="domain" description="Glycosyl transferase family 25" evidence="1">
    <location>
        <begin position="3"/>
        <end position="194"/>
    </location>
</feature>
<evidence type="ECO:0000313" key="3">
    <source>
        <dbReference type="Proteomes" id="UP000201252"/>
    </source>
</evidence>
<gene>
    <name evidence="2" type="ORF">SWZG_00051</name>
</gene>